<keyword evidence="5 6" id="KW-0472">Membrane</keyword>
<reference evidence="7 8" key="1">
    <citation type="submission" date="2018-08" db="EMBL/GenBank/DDBJ databases">
        <title>A genome reference for cultivated species of the human gut microbiota.</title>
        <authorList>
            <person name="Zou Y."/>
            <person name="Xue W."/>
            <person name="Luo G."/>
        </authorList>
    </citation>
    <scope>NUCLEOTIDE SEQUENCE [LARGE SCALE GENOMIC DNA]</scope>
    <source>
        <strain evidence="7 8">AF45-17</strain>
    </source>
</reference>
<gene>
    <name evidence="7" type="ORF">DW070_04730</name>
</gene>
<dbReference type="EMBL" id="QVEP01000008">
    <property type="protein sequence ID" value="RGB80868.1"/>
    <property type="molecule type" value="Genomic_DNA"/>
</dbReference>
<dbReference type="PANTHER" id="PTHR30250">
    <property type="entry name" value="PST FAMILY PREDICTED COLANIC ACID TRANSPORTER"/>
    <property type="match status" value="1"/>
</dbReference>
<dbReference type="InterPro" id="IPR050833">
    <property type="entry name" value="Poly_Biosynth_Transport"/>
</dbReference>
<dbReference type="GO" id="GO:0005886">
    <property type="term" value="C:plasma membrane"/>
    <property type="evidence" value="ECO:0007669"/>
    <property type="project" value="UniProtKB-SubCell"/>
</dbReference>
<keyword evidence="2" id="KW-1003">Cell membrane</keyword>
<feature type="transmembrane region" description="Helical" evidence="6">
    <location>
        <begin position="12"/>
        <end position="31"/>
    </location>
</feature>
<evidence type="ECO:0000256" key="6">
    <source>
        <dbReference type="SAM" id="Phobius"/>
    </source>
</evidence>
<evidence type="ECO:0000313" key="7">
    <source>
        <dbReference type="EMBL" id="RGB80868.1"/>
    </source>
</evidence>
<dbReference type="InterPro" id="IPR024923">
    <property type="entry name" value="PG_synth_SpoVB"/>
</dbReference>
<protein>
    <recommendedName>
        <fullName evidence="9">Polysaccharide biosynthesis protein</fullName>
    </recommendedName>
</protein>
<evidence type="ECO:0008006" key="9">
    <source>
        <dbReference type="Google" id="ProtNLM"/>
    </source>
</evidence>
<evidence type="ECO:0000256" key="4">
    <source>
        <dbReference type="ARBA" id="ARBA00022989"/>
    </source>
</evidence>
<dbReference type="Proteomes" id="UP000260773">
    <property type="component" value="Unassembled WGS sequence"/>
</dbReference>
<organism evidence="7 8">
    <name type="scientific">Coprococcus catus</name>
    <dbReference type="NCBI Taxonomy" id="116085"/>
    <lineage>
        <taxon>Bacteria</taxon>
        <taxon>Bacillati</taxon>
        <taxon>Bacillota</taxon>
        <taxon>Clostridia</taxon>
        <taxon>Lachnospirales</taxon>
        <taxon>Lachnospiraceae</taxon>
        <taxon>Coprococcus</taxon>
    </lineage>
</organism>
<feature type="transmembrane region" description="Helical" evidence="6">
    <location>
        <begin position="360"/>
        <end position="384"/>
    </location>
</feature>
<evidence type="ECO:0000313" key="8">
    <source>
        <dbReference type="Proteomes" id="UP000260773"/>
    </source>
</evidence>
<evidence type="ECO:0000256" key="3">
    <source>
        <dbReference type="ARBA" id="ARBA00022692"/>
    </source>
</evidence>
<feature type="transmembrane region" description="Helical" evidence="6">
    <location>
        <begin position="328"/>
        <end position="348"/>
    </location>
</feature>
<dbReference type="AlphaFoldDB" id="A0A3E2TQA7"/>
<dbReference type="InterPro" id="IPR002797">
    <property type="entry name" value="Polysacc_synth"/>
</dbReference>
<accession>A0A3E2TQA7</accession>
<dbReference type="PANTHER" id="PTHR30250:SF21">
    <property type="entry name" value="LIPID II FLIPPASE MURJ"/>
    <property type="match status" value="1"/>
</dbReference>
<comment type="caution">
    <text evidence="7">The sequence shown here is derived from an EMBL/GenBank/DDBJ whole genome shotgun (WGS) entry which is preliminary data.</text>
</comment>
<feature type="transmembrane region" description="Helical" evidence="6">
    <location>
        <begin position="272"/>
        <end position="290"/>
    </location>
</feature>
<feature type="transmembrane region" description="Helical" evidence="6">
    <location>
        <begin position="193"/>
        <end position="213"/>
    </location>
</feature>
<dbReference type="Pfam" id="PF01943">
    <property type="entry name" value="Polysacc_synt"/>
    <property type="match status" value="1"/>
</dbReference>
<proteinExistence type="predicted"/>
<evidence type="ECO:0000256" key="1">
    <source>
        <dbReference type="ARBA" id="ARBA00004651"/>
    </source>
</evidence>
<sequence>MVPVMSVKRELIKGTLILTAAGVAARLLGFFNRVYLANLISNAELGRYQLIFPIFMFCMAVSCAGIQVAVSKMVAAYHGAGKKKAIRQTIKSAGIMSLIVALLSSGCVIAFSEPISRWILKDISCRGYLVIMAIAIPFAAVHTCVGGYFYGIRRTAVPAVTQLLEQVVRVVTIYLLGAMMYQKGKIDASVAVWGLAAGEIFSCFLTWICYRFSIRSQNGGSGSGEPIRKILRQLWQYGGLLTANRVSVTLLQSTEMILMPVMLAKYYGDTESALSVFGIVTGIVLPVILFPNTVTNAMASLLLPAVAEAEEVHDYRAVSGAIKKSLEYCLLLGLFSGLVFGVCGNQIGSLLFNDIEAGGYIQSFAILCPLMYIQSLLAGALNGLGKMNETLLHHVIASGIRLFGVVVMMPKMGIYGYIAGVFWANAAVTVIAAVRLYQIVGRISSAKRD</sequence>
<feature type="transmembrane region" description="Helical" evidence="6">
    <location>
        <begin position="414"/>
        <end position="437"/>
    </location>
</feature>
<feature type="transmembrane region" description="Helical" evidence="6">
    <location>
        <begin position="92"/>
        <end position="112"/>
    </location>
</feature>
<evidence type="ECO:0000256" key="5">
    <source>
        <dbReference type="ARBA" id="ARBA00023136"/>
    </source>
</evidence>
<dbReference type="PIRSF" id="PIRSF038958">
    <property type="entry name" value="PG_synth_SpoVB"/>
    <property type="match status" value="1"/>
</dbReference>
<keyword evidence="4 6" id="KW-1133">Transmembrane helix</keyword>
<name>A0A3E2TQA7_9FIRM</name>
<keyword evidence="3 6" id="KW-0812">Transmembrane</keyword>
<feature type="transmembrane region" description="Helical" evidence="6">
    <location>
        <begin position="163"/>
        <end position="181"/>
    </location>
</feature>
<feature type="transmembrane region" description="Helical" evidence="6">
    <location>
        <begin position="127"/>
        <end position="151"/>
    </location>
</feature>
<comment type="subcellular location">
    <subcellularLocation>
        <location evidence="1">Cell membrane</location>
        <topology evidence="1">Multi-pass membrane protein</topology>
    </subcellularLocation>
</comment>
<evidence type="ECO:0000256" key="2">
    <source>
        <dbReference type="ARBA" id="ARBA00022475"/>
    </source>
</evidence>
<feature type="transmembrane region" description="Helical" evidence="6">
    <location>
        <begin position="51"/>
        <end position="71"/>
    </location>
</feature>